<evidence type="ECO:0000259" key="1">
    <source>
        <dbReference type="Pfam" id="PF03184"/>
    </source>
</evidence>
<evidence type="ECO:0000313" key="2">
    <source>
        <dbReference type="EMBL" id="GBN69706.1"/>
    </source>
</evidence>
<dbReference type="AlphaFoldDB" id="A0A4Y2R2N8"/>
<reference evidence="2 3" key="1">
    <citation type="journal article" date="2019" name="Sci. Rep.">
        <title>Orb-weaving spider Araneus ventricosus genome elucidates the spidroin gene catalogue.</title>
        <authorList>
            <person name="Kono N."/>
            <person name="Nakamura H."/>
            <person name="Ohtoshi R."/>
            <person name="Moran D.A.P."/>
            <person name="Shinohara A."/>
            <person name="Yoshida Y."/>
            <person name="Fujiwara M."/>
            <person name="Mori M."/>
            <person name="Tomita M."/>
            <person name="Arakawa K."/>
        </authorList>
    </citation>
    <scope>NUCLEOTIDE SEQUENCE [LARGE SCALE GENOMIC DNA]</scope>
</reference>
<protein>
    <recommendedName>
        <fullName evidence="1">DDE-1 domain-containing protein</fullName>
    </recommendedName>
</protein>
<accession>A0A4Y2R2N8</accession>
<keyword evidence="3" id="KW-1185">Reference proteome</keyword>
<dbReference type="GO" id="GO:0003676">
    <property type="term" value="F:nucleic acid binding"/>
    <property type="evidence" value="ECO:0007669"/>
    <property type="project" value="InterPro"/>
</dbReference>
<feature type="domain" description="DDE-1" evidence="1">
    <location>
        <begin position="11"/>
        <end position="73"/>
    </location>
</feature>
<comment type="caution">
    <text evidence="2">The sequence shown here is derived from an EMBL/GenBank/DDBJ whole genome shotgun (WGS) entry which is preliminary data.</text>
</comment>
<organism evidence="2 3">
    <name type="scientific">Araneus ventricosus</name>
    <name type="common">Orbweaver spider</name>
    <name type="synonym">Epeira ventricosa</name>
    <dbReference type="NCBI Taxonomy" id="182803"/>
    <lineage>
        <taxon>Eukaryota</taxon>
        <taxon>Metazoa</taxon>
        <taxon>Ecdysozoa</taxon>
        <taxon>Arthropoda</taxon>
        <taxon>Chelicerata</taxon>
        <taxon>Arachnida</taxon>
        <taxon>Araneae</taxon>
        <taxon>Araneomorphae</taxon>
        <taxon>Entelegynae</taxon>
        <taxon>Araneoidea</taxon>
        <taxon>Araneidae</taxon>
        <taxon>Araneus</taxon>
    </lineage>
</organism>
<dbReference type="OrthoDB" id="125347at2759"/>
<name>A0A4Y2R2N8_ARAVE</name>
<proteinExistence type="predicted"/>
<dbReference type="EMBL" id="BGPR01015547">
    <property type="protein sequence ID" value="GBN69706.1"/>
    <property type="molecule type" value="Genomic_DNA"/>
</dbReference>
<evidence type="ECO:0000313" key="3">
    <source>
        <dbReference type="Proteomes" id="UP000499080"/>
    </source>
</evidence>
<sequence>MNLSFHALPIMYNTPTHPPDLKDDLLEEFQFIKIPLLPPNTTPLLQPLDQQVISNFKKLYTKALFECCFEVTKGINRILREFDDRNIPFILPQDDRKCMERCYQENPHFCLEEALVKECC</sequence>
<gene>
    <name evidence="2" type="ORF">AVEN_136801_1</name>
</gene>
<dbReference type="Pfam" id="PF03184">
    <property type="entry name" value="DDE_1"/>
    <property type="match status" value="1"/>
</dbReference>
<dbReference type="InterPro" id="IPR004875">
    <property type="entry name" value="DDE_SF_endonuclease_dom"/>
</dbReference>
<dbReference type="Proteomes" id="UP000499080">
    <property type="component" value="Unassembled WGS sequence"/>
</dbReference>